<dbReference type="EMBL" id="JAVDTF010000001">
    <property type="protein sequence ID" value="MDR6783176.1"/>
    <property type="molecule type" value="Genomic_DNA"/>
</dbReference>
<name>A0ACC6KVD5_9SPHI</name>
<proteinExistence type="predicted"/>
<protein>
    <submittedName>
        <fullName evidence="1">Cobalt-zinc-cadmium resistance protein CzcA</fullName>
    </submittedName>
</protein>
<gene>
    <name evidence="1" type="ORF">J2X78_001728</name>
</gene>
<organism evidence="1 2">
    <name type="scientific">Pedobacter africanus</name>
    <dbReference type="NCBI Taxonomy" id="151894"/>
    <lineage>
        <taxon>Bacteria</taxon>
        <taxon>Pseudomonadati</taxon>
        <taxon>Bacteroidota</taxon>
        <taxon>Sphingobacteriia</taxon>
        <taxon>Sphingobacteriales</taxon>
        <taxon>Sphingobacteriaceae</taxon>
        <taxon>Pedobacter</taxon>
    </lineage>
</organism>
<evidence type="ECO:0000313" key="1">
    <source>
        <dbReference type="EMBL" id="MDR6783176.1"/>
    </source>
</evidence>
<dbReference type="Proteomes" id="UP001246858">
    <property type="component" value="Unassembled WGS sequence"/>
</dbReference>
<reference evidence="1" key="1">
    <citation type="submission" date="2023-07" db="EMBL/GenBank/DDBJ databases">
        <title>Sorghum-associated microbial communities from plants grown in Nebraska, USA.</title>
        <authorList>
            <person name="Schachtman D."/>
        </authorList>
    </citation>
    <scope>NUCLEOTIDE SEQUENCE</scope>
    <source>
        <strain evidence="1">2697</strain>
    </source>
</reference>
<evidence type="ECO:0000313" key="2">
    <source>
        <dbReference type="Proteomes" id="UP001246858"/>
    </source>
</evidence>
<sequence length="1043" mass="115741">MNKFIKSVIGFALKNKYFIFFATFILVLAGYLSFKHTTIEAFPDVTNTNITIITQWPGRSAEEVEKFVSRPLEIAMNPTEKRTSIRSSSLFGLSVVKITFEDDVDYQFARVQVNNHLDEADLPAGAKPEVQPPYGPTGEIFRYTLQSDQKSVRELKTLQDWVVQRELLSVPGIADVVSFGGEVKTYQVTVDPQKSLQYGVTATELFDAVSKSNVNVGGDVIEQGGQAYVVRGIGVLNNIDDIKNIIVDNFNGSPVYVKTIAEVTESALPRLGQVGRDRDPDVVEGIVVMRKGENPSEVIRNLKLKIKEVNEHILPGDVKISPFYDRENLVDFATHTVMHNMLEGIIFVTLIVFLFMADWRTTLIVSLIIPLALLFAFICLKLKGMSANLLSMGAIDFGIIIDGAVVMVEGIFVALDHSAAKNGTEKFNRMSKLGIIKKACLENGKGIFFAKLIIITGLMPIFTFEKVEGKMFSPLAWTLSFALLGALLLTFTLVPAMASVLLKKNVREKHNIFLDYLSRAVMRVFNAAFRFRKPVFIGTMVVLFTGLLSFKFLGTEFLPGLDEGSIYVRASAPLSVSLNETKKLSDEIRKIFLSFEEVRQVLSQTGRPNDGTDATGFYNMEFLVDIYPRSEWKRKESKEQLVRRMQEKLKSFPGISLNFSQPISDNVEEAVSGVKGSIVVKMFGNDYAYIEAQEEKIFDILKTVPGIEDLGILRNLGQPELQINLDQDKMALYGVRTEDANSIIEMAIGGKAATQIYEGEQKFELRIRYPEDFRNDEVSIGALRIPTLSGTKVPLSEISTIRKITGPSIIYRDKHQRYGAIKFSIRGRDMGSTIAEAQAKVKEQIKLPKAYKLEWAGDFENQQRATSRLSTAVPISLLLIFFILFVLFGNIKDSLLVLNNVPFALVGGIAALLITGVNFNISAGIGFIALFGICVQNGVILITRFKSNIAELKHRADWAFADAVRDGVASRMRPVIMTAMMAAIGLMPAALSTGIGSEASKPLAIVVIGGLVTNTLFNLFVYPIVFYWAYEKRVKHTGLVTGS</sequence>
<keyword evidence="2" id="KW-1185">Reference proteome</keyword>
<comment type="caution">
    <text evidence="1">The sequence shown here is derived from an EMBL/GenBank/DDBJ whole genome shotgun (WGS) entry which is preliminary data.</text>
</comment>
<accession>A0ACC6KVD5</accession>